<dbReference type="InterPro" id="IPR050186">
    <property type="entry name" value="TPT_transporter"/>
</dbReference>
<reference evidence="8" key="1">
    <citation type="journal article" date="2023" name="Commun. Biol.">
        <title>Genome analysis of Parmales, the sister group of diatoms, reveals the evolutionary specialization of diatoms from phago-mixotrophs to photoautotrophs.</title>
        <authorList>
            <person name="Ban H."/>
            <person name="Sato S."/>
            <person name="Yoshikawa S."/>
            <person name="Yamada K."/>
            <person name="Nakamura Y."/>
            <person name="Ichinomiya M."/>
            <person name="Sato N."/>
            <person name="Blanc-Mathieu R."/>
            <person name="Endo H."/>
            <person name="Kuwata A."/>
            <person name="Ogata H."/>
        </authorList>
    </citation>
    <scope>NUCLEOTIDE SEQUENCE [LARGE SCALE GENOMIC DNA]</scope>
    <source>
        <strain evidence="8">NIES 3699</strain>
    </source>
</reference>
<evidence type="ECO:0000256" key="3">
    <source>
        <dbReference type="ARBA" id="ARBA00022989"/>
    </source>
</evidence>
<keyword evidence="8" id="KW-1185">Reference proteome</keyword>
<feature type="transmembrane region" description="Helical" evidence="5">
    <location>
        <begin position="88"/>
        <end position="107"/>
    </location>
</feature>
<comment type="subcellular location">
    <subcellularLocation>
        <location evidence="1">Membrane</location>
        <topology evidence="1">Multi-pass membrane protein</topology>
    </subcellularLocation>
</comment>
<feature type="transmembrane region" description="Helical" evidence="5">
    <location>
        <begin position="174"/>
        <end position="191"/>
    </location>
</feature>
<keyword evidence="2 5" id="KW-0812">Transmembrane</keyword>
<evidence type="ECO:0000256" key="5">
    <source>
        <dbReference type="SAM" id="Phobius"/>
    </source>
</evidence>
<feature type="transmembrane region" description="Helical" evidence="5">
    <location>
        <begin position="128"/>
        <end position="154"/>
    </location>
</feature>
<evidence type="ECO:0000259" key="6">
    <source>
        <dbReference type="Pfam" id="PF03151"/>
    </source>
</evidence>
<dbReference type="EMBL" id="BRXX01000388">
    <property type="protein sequence ID" value="GMI08824.1"/>
    <property type="molecule type" value="Genomic_DNA"/>
</dbReference>
<dbReference type="Pfam" id="PF03151">
    <property type="entry name" value="TPT"/>
    <property type="match status" value="1"/>
</dbReference>
<dbReference type="InterPro" id="IPR004853">
    <property type="entry name" value="Sugar_P_trans_dom"/>
</dbReference>
<dbReference type="SUPFAM" id="SSF103481">
    <property type="entry name" value="Multidrug resistance efflux transporter EmrE"/>
    <property type="match status" value="2"/>
</dbReference>
<proteinExistence type="predicted"/>
<organism evidence="7 8">
    <name type="scientific">Triparma verrucosa</name>
    <dbReference type="NCBI Taxonomy" id="1606542"/>
    <lineage>
        <taxon>Eukaryota</taxon>
        <taxon>Sar</taxon>
        <taxon>Stramenopiles</taxon>
        <taxon>Ochrophyta</taxon>
        <taxon>Bolidophyceae</taxon>
        <taxon>Parmales</taxon>
        <taxon>Triparmaceae</taxon>
        <taxon>Triparma</taxon>
    </lineage>
</organism>
<dbReference type="Proteomes" id="UP001165160">
    <property type="component" value="Unassembled WGS sequence"/>
</dbReference>
<evidence type="ECO:0000313" key="8">
    <source>
        <dbReference type="Proteomes" id="UP001165160"/>
    </source>
</evidence>
<protein>
    <recommendedName>
        <fullName evidence="6">Sugar phosphate transporter domain-containing protein</fullName>
    </recommendedName>
</protein>
<dbReference type="InterPro" id="IPR037185">
    <property type="entry name" value="EmrE-like"/>
</dbReference>
<evidence type="ECO:0000256" key="4">
    <source>
        <dbReference type="ARBA" id="ARBA00023136"/>
    </source>
</evidence>
<feature type="transmembrane region" description="Helical" evidence="5">
    <location>
        <begin position="46"/>
        <end position="68"/>
    </location>
</feature>
<accession>A0A9W7FB33</accession>
<keyword evidence="4 5" id="KW-0472">Membrane</keyword>
<feature type="transmembrane region" description="Helical" evidence="5">
    <location>
        <begin position="6"/>
        <end position="25"/>
    </location>
</feature>
<evidence type="ECO:0000256" key="2">
    <source>
        <dbReference type="ARBA" id="ARBA00022692"/>
    </source>
</evidence>
<evidence type="ECO:0000313" key="7">
    <source>
        <dbReference type="EMBL" id="GMI08824.1"/>
    </source>
</evidence>
<dbReference type="AlphaFoldDB" id="A0A9W7FB33"/>
<feature type="transmembrane region" description="Helical" evidence="5">
    <location>
        <begin position="211"/>
        <end position="231"/>
    </location>
</feature>
<feature type="domain" description="Sugar phosphate transporter" evidence="6">
    <location>
        <begin position="8"/>
        <end position="311"/>
    </location>
</feature>
<sequence length="326" mass="36016">MLTGSLPLSLLIFLWYALGTLTITTSKILLSTSYQTLNDQDLHHPVSPVTLTIFQFLVSTITLNLLLLHHPFPSFLSLPPLPPSQKTLLLKTSFTYTLGFLLTSYSFSLSTASFTETIKSSEPITSTLVALYFSVSPVSSGEFLGILLIILGVLSTVHDASSSHTPSILTSTPNPTLSLMITLTSNLCFSLRNVYQTILKKEMRNFNTFRFFHGMCQLSLLLMFPIFLFHLPKSLCPISALPPLCLNGLSHCFYNLCSAMILSRVSMIDHSMFNCLRRLGAILVSNFWFGVGMGMWGGGGIVGTVGGVAVYERKKAERKRKESLPR</sequence>
<comment type="caution">
    <text evidence="7">The sequence shown here is derived from an EMBL/GenBank/DDBJ whole genome shotgun (WGS) entry which is preliminary data.</text>
</comment>
<feature type="transmembrane region" description="Helical" evidence="5">
    <location>
        <begin position="287"/>
        <end position="311"/>
    </location>
</feature>
<keyword evidence="3 5" id="KW-1133">Transmembrane helix</keyword>
<name>A0A9W7FB33_9STRA</name>
<dbReference type="PANTHER" id="PTHR11132">
    <property type="entry name" value="SOLUTE CARRIER FAMILY 35"/>
    <property type="match status" value="1"/>
</dbReference>
<evidence type="ECO:0000256" key="1">
    <source>
        <dbReference type="ARBA" id="ARBA00004141"/>
    </source>
</evidence>
<dbReference type="GO" id="GO:0016020">
    <property type="term" value="C:membrane"/>
    <property type="evidence" value="ECO:0007669"/>
    <property type="project" value="UniProtKB-SubCell"/>
</dbReference>
<gene>
    <name evidence="7" type="ORF">TrVE_jg6433</name>
</gene>